<dbReference type="Pfam" id="PF09234">
    <property type="entry name" value="DUF1963"/>
    <property type="match status" value="1"/>
</dbReference>
<evidence type="ECO:0000313" key="2">
    <source>
        <dbReference type="Proteomes" id="UP000178943"/>
    </source>
</evidence>
<protein>
    <submittedName>
        <fullName evidence="1">Uncharacterized protein</fullName>
    </submittedName>
</protein>
<dbReference type="SUPFAM" id="SSF103032">
    <property type="entry name" value="Hypothetical protein YwqG"/>
    <property type="match status" value="2"/>
</dbReference>
<dbReference type="InterPro" id="IPR035948">
    <property type="entry name" value="YwqG-like_sf"/>
</dbReference>
<evidence type="ECO:0000313" key="1">
    <source>
        <dbReference type="EMBL" id="OGF64704.1"/>
    </source>
</evidence>
<dbReference type="Gene3D" id="2.30.320.10">
    <property type="entry name" value="YwqG-like"/>
    <property type="match status" value="2"/>
</dbReference>
<proteinExistence type="predicted"/>
<dbReference type="EMBL" id="MFGW01000132">
    <property type="protein sequence ID" value="OGF64704.1"/>
    <property type="molecule type" value="Genomic_DNA"/>
</dbReference>
<dbReference type="Proteomes" id="UP000178943">
    <property type="component" value="Unassembled WGS sequence"/>
</dbReference>
<dbReference type="AlphaFoldDB" id="A0A1F5VMR1"/>
<dbReference type="InterPro" id="IPR015315">
    <property type="entry name" value="DUF1963"/>
</dbReference>
<name>A0A1F5VMR1_9BACT</name>
<dbReference type="PANTHER" id="PTHR36436">
    <property type="entry name" value="SLL5081 PROTEIN"/>
    <property type="match status" value="1"/>
</dbReference>
<sequence length="131" mass="15396">MFFSAYFFFLKAKISPLHLLNESKNKKALSEEEAVHLIRQNENTIRSTEKEYIAVAARKAENLGIRQSKFGGKPYFPNDDPWEYLSNDKEQYELLFQMDSREIKGEYEIIRGDVGVANYFIKRSDLKNLDF</sequence>
<organism evidence="1 2">
    <name type="scientific">Candidatus Fischerbacteria bacterium RBG_13_37_8</name>
    <dbReference type="NCBI Taxonomy" id="1817863"/>
    <lineage>
        <taxon>Bacteria</taxon>
        <taxon>Candidatus Fischeribacteriota</taxon>
    </lineage>
</organism>
<gene>
    <name evidence="1" type="ORF">A2Y62_14705</name>
</gene>
<comment type="caution">
    <text evidence="1">The sequence shown here is derived from an EMBL/GenBank/DDBJ whole genome shotgun (WGS) entry which is preliminary data.</text>
</comment>
<dbReference type="STRING" id="1817863.A2Y62_14705"/>
<dbReference type="PANTHER" id="PTHR36436:SF6">
    <property type="entry name" value="SLL5081 PROTEIN"/>
    <property type="match status" value="1"/>
</dbReference>
<accession>A0A1F5VMR1</accession>
<reference evidence="1 2" key="1">
    <citation type="journal article" date="2016" name="Nat. Commun.">
        <title>Thousands of microbial genomes shed light on interconnected biogeochemical processes in an aquifer system.</title>
        <authorList>
            <person name="Anantharaman K."/>
            <person name="Brown C.T."/>
            <person name="Hug L.A."/>
            <person name="Sharon I."/>
            <person name="Castelle C.J."/>
            <person name="Probst A.J."/>
            <person name="Thomas B.C."/>
            <person name="Singh A."/>
            <person name="Wilkins M.J."/>
            <person name="Karaoz U."/>
            <person name="Brodie E.L."/>
            <person name="Williams K.H."/>
            <person name="Hubbard S.S."/>
            <person name="Banfield J.F."/>
        </authorList>
    </citation>
    <scope>NUCLEOTIDE SEQUENCE [LARGE SCALE GENOMIC DNA]</scope>
</reference>